<keyword evidence="1" id="KW-0472">Membrane</keyword>
<name>A0A2T3AD09_9PEZI</name>
<proteinExistence type="predicted"/>
<keyword evidence="1" id="KW-1133">Transmembrane helix</keyword>
<evidence type="ECO:0000313" key="2">
    <source>
        <dbReference type="EMBL" id="PSR92156.1"/>
    </source>
</evidence>
<reference evidence="2 3" key="1">
    <citation type="journal article" date="2018" name="Mycol. Prog.">
        <title>Coniella lustricola, a new species from submerged detritus.</title>
        <authorList>
            <person name="Raudabaugh D.B."/>
            <person name="Iturriaga T."/>
            <person name="Carver A."/>
            <person name="Mondo S."/>
            <person name="Pangilinan J."/>
            <person name="Lipzen A."/>
            <person name="He G."/>
            <person name="Amirebrahimi M."/>
            <person name="Grigoriev I.V."/>
            <person name="Miller A.N."/>
        </authorList>
    </citation>
    <scope>NUCLEOTIDE SEQUENCE [LARGE SCALE GENOMIC DNA]</scope>
    <source>
        <strain evidence="2 3">B22-T-1</strain>
    </source>
</reference>
<gene>
    <name evidence="2" type="ORF">BD289DRAFT_186345</name>
</gene>
<keyword evidence="3" id="KW-1185">Reference proteome</keyword>
<dbReference type="AlphaFoldDB" id="A0A2T3AD09"/>
<dbReference type="InParanoid" id="A0A2T3AD09"/>
<protein>
    <submittedName>
        <fullName evidence="2">Uncharacterized protein</fullName>
    </submittedName>
</protein>
<dbReference type="Proteomes" id="UP000241462">
    <property type="component" value="Unassembled WGS sequence"/>
</dbReference>
<keyword evidence="1" id="KW-0812">Transmembrane</keyword>
<feature type="transmembrane region" description="Helical" evidence="1">
    <location>
        <begin position="12"/>
        <end position="32"/>
    </location>
</feature>
<accession>A0A2T3AD09</accession>
<evidence type="ECO:0000313" key="3">
    <source>
        <dbReference type="Proteomes" id="UP000241462"/>
    </source>
</evidence>
<organism evidence="2 3">
    <name type="scientific">Coniella lustricola</name>
    <dbReference type="NCBI Taxonomy" id="2025994"/>
    <lineage>
        <taxon>Eukaryota</taxon>
        <taxon>Fungi</taxon>
        <taxon>Dikarya</taxon>
        <taxon>Ascomycota</taxon>
        <taxon>Pezizomycotina</taxon>
        <taxon>Sordariomycetes</taxon>
        <taxon>Sordariomycetidae</taxon>
        <taxon>Diaporthales</taxon>
        <taxon>Schizoparmaceae</taxon>
        <taxon>Coniella</taxon>
    </lineage>
</organism>
<sequence>MHTHKHTHASSVRYCVCGSVLGASSMAFHAALCYQARTSLSRGAWLGLPCNAQGVRDMLSDRPRGNSPVARPHVGFCAQLLGSFRKVRRLLSIYLATTRQVEYCSSCIVFSIFVLQLDMYITYSLWFVA</sequence>
<dbReference type="EMBL" id="KZ678409">
    <property type="protein sequence ID" value="PSR92156.1"/>
    <property type="molecule type" value="Genomic_DNA"/>
</dbReference>
<evidence type="ECO:0000256" key="1">
    <source>
        <dbReference type="SAM" id="Phobius"/>
    </source>
</evidence>